<comment type="caution">
    <text evidence="5">The sequence shown here is derived from an EMBL/GenBank/DDBJ whole genome shotgun (WGS) entry which is preliminary data.</text>
</comment>
<comment type="similarity">
    <text evidence="3">Belongs to the acetyltransferase family. RimJ subfamily.</text>
</comment>
<dbReference type="PANTHER" id="PTHR43792">
    <property type="entry name" value="GNAT FAMILY, PUTATIVE (AFU_ORTHOLOGUE AFUA_3G00765)-RELATED-RELATED"/>
    <property type="match status" value="1"/>
</dbReference>
<evidence type="ECO:0000259" key="4">
    <source>
        <dbReference type="PROSITE" id="PS51186"/>
    </source>
</evidence>
<dbReference type="Proteomes" id="UP000237755">
    <property type="component" value="Unassembled WGS sequence"/>
</dbReference>
<gene>
    <name evidence="5" type="ORF">GY24_14830</name>
</gene>
<evidence type="ECO:0000313" key="6">
    <source>
        <dbReference type="Proteomes" id="UP000237755"/>
    </source>
</evidence>
<dbReference type="PROSITE" id="PS51186">
    <property type="entry name" value="GNAT"/>
    <property type="match status" value="1"/>
</dbReference>
<proteinExistence type="inferred from homology"/>
<evidence type="ECO:0000256" key="1">
    <source>
        <dbReference type="ARBA" id="ARBA00022679"/>
    </source>
</evidence>
<reference evidence="5 6" key="1">
    <citation type="journal article" date="2008" name="Int. J. Syst. Evol. Microbiol.">
        <title>Leifsonia pindariensis sp. nov., isolated from the Pindari glacier of the Indian Himalayas, and emended description of the genus Leifsonia.</title>
        <authorList>
            <person name="Reddy G.S."/>
            <person name="Prabagaran S.R."/>
            <person name="Shivaji S."/>
        </authorList>
    </citation>
    <scope>NUCLEOTIDE SEQUENCE [LARGE SCALE GENOMIC DNA]</scope>
    <source>
        <strain evidence="5 6">PON 10</strain>
    </source>
</reference>
<protein>
    <submittedName>
        <fullName evidence="5">GNAT family N-acetyltransferase</fullName>
    </submittedName>
</protein>
<feature type="domain" description="N-acetyltransferase" evidence="4">
    <location>
        <begin position="9"/>
        <end position="177"/>
    </location>
</feature>
<evidence type="ECO:0000256" key="2">
    <source>
        <dbReference type="ARBA" id="ARBA00023315"/>
    </source>
</evidence>
<keyword evidence="2" id="KW-0012">Acyltransferase</keyword>
<organism evidence="5 6">
    <name type="scientific">Microterricola pindariensis</name>
    <dbReference type="NCBI Taxonomy" id="478010"/>
    <lineage>
        <taxon>Bacteria</taxon>
        <taxon>Bacillati</taxon>
        <taxon>Actinomycetota</taxon>
        <taxon>Actinomycetes</taxon>
        <taxon>Micrococcales</taxon>
        <taxon>Microbacteriaceae</taxon>
        <taxon>Microterricola</taxon>
    </lineage>
</organism>
<dbReference type="SUPFAM" id="SSF55729">
    <property type="entry name" value="Acyl-CoA N-acyltransferases (Nat)"/>
    <property type="match status" value="1"/>
</dbReference>
<dbReference type="Pfam" id="PF13302">
    <property type="entry name" value="Acetyltransf_3"/>
    <property type="match status" value="1"/>
</dbReference>
<dbReference type="Gene3D" id="3.40.630.30">
    <property type="match status" value="1"/>
</dbReference>
<evidence type="ECO:0000256" key="3">
    <source>
        <dbReference type="ARBA" id="ARBA00038502"/>
    </source>
</evidence>
<dbReference type="InterPro" id="IPR000182">
    <property type="entry name" value="GNAT_dom"/>
</dbReference>
<keyword evidence="6" id="KW-1185">Reference proteome</keyword>
<dbReference type="InterPro" id="IPR051531">
    <property type="entry name" value="N-acetyltransferase"/>
</dbReference>
<dbReference type="InterPro" id="IPR016181">
    <property type="entry name" value="Acyl_CoA_acyltransferase"/>
</dbReference>
<evidence type="ECO:0000313" key="5">
    <source>
        <dbReference type="EMBL" id="PPL15175.1"/>
    </source>
</evidence>
<dbReference type="PANTHER" id="PTHR43792:SF8">
    <property type="entry name" value="[RIBOSOMAL PROTEIN US5]-ALANINE N-ACETYLTRANSFERASE"/>
    <property type="match status" value="1"/>
</dbReference>
<keyword evidence="1" id="KW-0808">Transferase</keyword>
<sequence>MPRALPDGTALRLLRADDGAALARAYLRNRAHLAPWEPVRSEDYFTPAGQRSVVLSQLGQYGAGTGYPLVLSDGAEILARINLSGIARGPFQSASLGYWVDGEYTGRGIAQAMLQHVVELARDRLQLHRLEAGTLLHNAASQAVLARAGFERIGVAPRYLKIAGDWQDHVLFQRILHD</sequence>
<name>A0ABX5AT52_9MICO</name>
<dbReference type="EMBL" id="MPZN01000068">
    <property type="protein sequence ID" value="PPL15175.1"/>
    <property type="molecule type" value="Genomic_DNA"/>
</dbReference>
<accession>A0ABX5AT52</accession>